<dbReference type="SUPFAM" id="SSF51182">
    <property type="entry name" value="RmlC-like cupins"/>
    <property type="match status" value="1"/>
</dbReference>
<proteinExistence type="predicted"/>
<dbReference type="AlphaFoldDB" id="A0A315E2J6"/>
<evidence type="ECO:0000313" key="2">
    <source>
        <dbReference type="EMBL" id="PUE51551.1"/>
    </source>
</evidence>
<protein>
    <recommendedName>
        <fullName evidence="1">Cupin fold metalloprotein WbuC cupin domain-containing protein</fullName>
    </recommendedName>
</protein>
<accession>A0A315E2J6</accession>
<sequence>MNMQVFTSQMLDGLASKAKVNPRLRQHKNIHSSYQDPCQRLFNAIEPGSYIRPHKHATDPRDEMLVAVRGLMALVTFNDDGEVTDVVRFGSEKYGAECAVGVELTSGTWHTVLALVPACLLLEVKAGPFDPNQPKDLAPWAPEEGSDEVGVYLQYLAKVVGKS</sequence>
<dbReference type="InterPro" id="IPR011051">
    <property type="entry name" value="RmlC_Cupin_sf"/>
</dbReference>
<dbReference type="EMBL" id="NESN01000006">
    <property type="protein sequence ID" value="PUE51551.1"/>
    <property type="molecule type" value="Genomic_DNA"/>
</dbReference>
<gene>
    <name evidence="2" type="ORF">B9Z37_14145</name>
</gene>
<dbReference type="InterPro" id="IPR027565">
    <property type="entry name" value="Cupin_WbuC"/>
</dbReference>
<dbReference type="OrthoDB" id="981227at2"/>
<dbReference type="InterPro" id="IPR046058">
    <property type="entry name" value="WbuC_cupin"/>
</dbReference>
<organism evidence="2 3">
    <name type="scientific">Limnohabitans parvus II-B4</name>
    <dbReference type="NCBI Taxonomy" id="1293052"/>
    <lineage>
        <taxon>Bacteria</taxon>
        <taxon>Pseudomonadati</taxon>
        <taxon>Pseudomonadota</taxon>
        <taxon>Betaproteobacteria</taxon>
        <taxon>Burkholderiales</taxon>
        <taxon>Comamonadaceae</taxon>
        <taxon>Limnohabitans</taxon>
    </lineage>
</organism>
<evidence type="ECO:0000259" key="1">
    <source>
        <dbReference type="Pfam" id="PF19480"/>
    </source>
</evidence>
<evidence type="ECO:0000313" key="3">
    <source>
        <dbReference type="Proteomes" id="UP000250790"/>
    </source>
</evidence>
<name>A0A315E2J6_9BURK</name>
<reference evidence="2 3" key="1">
    <citation type="submission" date="2017-04" db="EMBL/GenBank/DDBJ databases">
        <title>Unexpected and diverse lifestyles within the genus Limnohabitans.</title>
        <authorList>
            <person name="Kasalicky V."/>
            <person name="Mehrshad M."/>
            <person name="Andrei S.-A."/>
            <person name="Salcher M."/>
            <person name="Kratochvilova H."/>
            <person name="Simek K."/>
            <person name="Ghai R."/>
        </authorList>
    </citation>
    <scope>NUCLEOTIDE SEQUENCE [LARGE SCALE GENOMIC DNA]</scope>
    <source>
        <strain evidence="2 3">II-B4</strain>
    </source>
</reference>
<dbReference type="NCBIfam" id="TIGR04366">
    <property type="entry name" value="cupin_WbuC"/>
    <property type="match status" value="1"/>
</dbReference>
<keyword evidence="3" id="KW-1185">Reference proteome</keyword>
<dbReference type="CDD" id="cd07005">
    <property type="entry name" value="cupin_WbuC-like"/>
    <property type="match status" value="1"/>
</dbReference>
<comment type="caution">
    <text evidence="2">The sequence shown here is derived from an EMBL/GenBank/DDBJ whole genome shotgun (WGS) entry which is preliminary data.</text>
</comment>
<dbReference type="Proteomes" id="UP000250790">
    <property type="component" value="Unassembled WGS sequence"/>
</dbReference>
<feature type="domain" description="Cupin fold metalloprotein WbuC cupin" evidence="1">
    <location>
        <begin position="7"/>
        <end position="87"/>
    </location>
</feature>
<dbReference type="Pfam" id="PF19480">
    <property type="entry name" value="DUF6016"/>
    <property type="match status" value="1"/>
</dbReference>